<gene>
    <name evidence="2" type="ORF">BG011_000214</name>
</gene>
<evidence type="ECO:0000313" key="2">
    <source>
        <dbReference type="EMBL" id="KAG0248315.1"/>
    </source>
</evidence>
<evidence type="ECO:0000256" key="1">
    <source>
        <dbReference type="SAM" id="SignalP"/>
    </source>
</evidence>
<keyword evidence="1" id="KW-0732">Signal</keyword>
<comment type="caution">
    <text evidence="2">The sequence shown here is derived from an EMBL/GenBank/DDBJ whole genome shotgun (WGS) entry which is preliminary data.</text>
</comment>
<dbReference type="Proteomes" id="UP000726737">
    <property type="component" value="Unassembled WGS sequence"/>
</dbReference>
<dbReference type="EMBL" id="JAAAJA010001031">
    <property type="protein sequence ID" value="KAG0248315.1"/>
    <property type="molecule type" value="Genomic_DNA"/>
</dbReference>
<keyword evidence="3" id="KW-1185">Reference proteome</keyword>
<organism evidence="2 3">
    <name type="scientific">Mortierella polycephala</name>
    <dbReference type="NCBI Taxonomy" id="41804"/>
    <lineage>
        <taxon>Eukaryota</taxon>
        <taxon>Fungi</taxon>
        <taxon>Fungi incertae sedis</taxon>
        <taxon>Mucoromycota</taxon>
        <taxon>Mortierellomycotina</taxon>
        <taxon>Mortierellomycetes</taxon>
        <taxon>Mortierellales</taxon>
        <taxon>Mortierellaceae</taxon>
        <taxon>Mortierella</taxon>
    </lineage>
</organism>
<dbReference type="AlphaFoldDB" id="A0A9P6TUZ2"/>
<evidence type="ECO:0000313" key="3">
    <source>
        <dbReference type="Proteomes" id="UP000726737"/>
    </source>
</evidence>
<accession>A0A9P6TUZ2</accession>
<sequence>MRSVSILSALVAVVLLASSSTTTVQAAPVNGVIASEKLPEVFRPACAKLGEFCQVSDQCCTKRCLTYAARCVT</sequence>
<feature type="chain" id="PRO_5040276447" evidence="1">
    <location>
        <begin position="27"/>
        <end position="73"/>
    </location>
</feature>
<feature type="signal peptide" evidence="1">
    <location>
        <begin position="1"/>
        <end position="26"/>
    </location>
</feature>
<protein>
    <submittedName>
        <fullName evidence="2">Uncharacterized protein</fullName>
    </submittedName>
</protein>
<dbReference type="OrthoDB" id="8068050at2759"/>
<proteinExistence type="predicted"/>
<reference evidence="2" key="1">
    <citation type="journal article" date="2020" name="Fungal Divers.">
        <title>Resolving the Mortierellaceae phylogeny through synthesis of multi-gene phylogenetics and phylogenomics.</title>
        <authorList>
            <person name="Vandepol N."/>
            <person name="Liber J."/>
            <person name="Desiro A."/>
            <person name="Na H."/>
            <person name="Kennedy M."/>
            <person name="Barry K."/>
            <person name="Grigoriev I.V."/>
            <person name="Miller A.N."/>
            <person name="O'Donnell K."/>
            <person name="Stajich J.E."/>
            <person name="Bonito G."/>
        </authorList>
    </citation>
    <scope>NUCLEOTIDE SEQUENCE</scope>
    <source>
        <strain evidence="2">KOD948</strain>
    </source>
</reference>
<name>A0A9P6TUZ2_9FUNG</name>